<keyword evidence="4" id="KW-1185">Reference proteome</keyword>
<feature type="transmembrane region" description="Helical" evidence="1">
    <location>
        <begin position="229"/>
        <end position="250"/>
    </location>
</feature>
<proteinExistence type="predicted"/>
<organism evidence="3 4">
    <name type="scientific">Falsigemmobacter faecalis</name>
    <dbReference type="NCBI Taxonomy" id="2488730"/>
    <lineage>
        <taxon>Bacteria</taxon>
        <taxon>Pseudomonadati</taxon>
        <taxon>Pseudomonadota</taxon>
        <taxon>Alphaproteobacteria</taxon>
        <taxon>Rhodobacterales</taxon>
        <taxon>Paracoccaceae</taxon>
        <taxon>Falsigemmobacter</taxon>
    </lineage>
</organism>
<dbReference type="EMBL" id="RRAZ01000004">
    <property type="protein sequence ID" value="RRH77280.1"/>
    <property type="molecule type" value="Genomic_DNA"/>
</dbReference>
<gene>
    <name evidence="3" type="ORF">EG244_03520</name>
</gene>
<name>A0A3P3DSP8_9RHOB</name>
<dbReference type="InterPro" id="IPR019088">
    <property type="entry name" value="CHP02186-rel_TM"/>
</dbReference>
<sequence length="255" mass="27867">MRGLRRLLSALFLLGAATPAVAEDVVTGLSQSRVGITVNFDGSEIMVFGAVARDAPAPDGPLDVIVTIEGPSGPVTVRRKERVFGIWVNTDAVEVTSAPVYYAVASTRPLEEILSATDDLRHRITLPQMVRTIGVVHQADDTALFTEALMRLRTQSGAFSRDDGGVQLEREVLIRADVLLPANLTEGIFRTRVFLLREGRVIAEEEQLIDVHKEGLERFLHRLALDQPLIYGILSLALAIAAGWLASAAFNRFRS</sequence>
<keyword evidence="1" id="KW-1133">Transmembrane helix</keyword>
<keyword evidence="1" id="KW-0812">Transmembrane</keyword>
<keyword evidence="2" id="KW-0732">Signal</keyword>
<dbReference type="Proteomes" id="UP000282125">
    <property type="component" value="Unassembled WGS sequence"/>
</dbReference>
<reference evidence="3 4" key="1">
    <citation type="submission" date="2018-11" db="EMBL/GenBank/DDBJ databases">
        <title>Gemmobacter sp. nov., YIM 102744-1 draft genome.</title>
        <authorList>
            <person name="Li G."/>
            <person name="Jiang Y."/>
        </authorList>
    </citation>
    <scope>NUCLEOTIDE SEQUENCE [LARGE SCALE GENOMIC DNA]</scope>
    <source>
        <strain evidence="3 4">YIM 102744-1</strain>
    </source>
</reference>
<protein>
    <recommendedName>
        <fullName evidence="5">TIGR02186 family protein</fullName>
    </recommendedName>
</protein>
<evidence type="ECO:0000313" key="4">
    <source>
        <dbReference type="Proteomes" id="UP000282125"/>
    </source>
</evidence>
<dbReference type="RefSeq" id="WP_124963635.1">
    <property type="nucleotide sequence ID" value="NZ_RRAZ01000004.1"/>
</dbReference>
<dbReference type="AlphaFoldDB" id="A0A3P3DSP8"/>
<feature type="chain" id="PRO_5018162513" description="TIGR02186 family protein" evidence="2">
    <location>
        <begin position="23"/>
        <end position="255"/>
    </location>
</feature>
<accession>A0A3P3DSP8</accession>
<evidence type="ECO:0000256" key="1">
    <source>
        <dbReference type="SAM" id="Phobius"/>
    </source>
</evidence>
<evidence type="ECO:0000313" key="3">
    <source>
        <dbReference type="EMBL" id="RRH77280.1"/>
    </source>
</evidence>
<evidence type="ECO:0000256" key="2">
    <source>
        <dbReference type="SAM" id="SignalP"/>
    </source>
</evidence>
<comment type="caution">
    <text evidence="3">The sequence shown here is derived from an EMBL/GenBank/DDBJ whole genome shotgun (WGS) entry which is preliminary data.</text>
</comment>
<dbReference type="Pfam" id="PF09608">
    <property type="entry name" value="Alph_Pro_TM"/>
    <property type="match status" value="1"/>
</dbReference>
<evidence type="ECO:0008006" key="5">
    <source>
        <dbReference type="Google" id="ProtNLM"/>
    </source>
</evidence>
<dbReference type="OrthoDB" id="9815212at2"/>
<keyword evidence="1" id="KW-0472">Membrane</keyword>
<feature type="signal peptide" evidence="2">
    <location>
        <begin position="1"/>
        <end position="22"/>
    </location>
</feature>